<gene>
    <name evidence="4" type="ORF">P7D78_16740</name>
</gene>
<dbReference type="Pfam" id="PF05738">
    <property type="entry name" value="Cna_B"/>
    <property type="match status" value="1"/>
</dbReference>
<reference evidence="4" key="1">
    <citation type="submission" date="2023-03" db="EMBL/GenBank/DDBJ databases">
        <authorList>
            <person name="Shen W."/>
            <person name="Cai J."/>
        </authorList>
    </citation>
    <scope>NUCLEOTIDE SEQUENCE</scope>
    <source>
        <strain evidence="4">B646-2</strain>
    </source>
</reference>
<name>A0AAW8T2E5_9ENTE</name>
<sequence>MNRKIQIVALLLLLLSCFSGIFTEVVKASEREEEIILYKQDHLVVSYLYHIEEAEKQNIWYLKLSRISEKENYHQRFKLKVMDEDQKVIKYGTIEGMEQQEDWLVEKEFSTSNKKELSFELPKELKDIRLIVQMDEKKSKEEEEQDVQENILPNDLGCQLSIEKEKSKKMKTKASKINERNQEKQKENNKLAGPSLKSSNTPALRAGEGGLAYSLHKYTNKEPEYSGSTNPDGIYPTPSWKPLGQENVLNHQGGVETVAGWDGNTSWDTSNQNLRNSYIHYGYNADVADRASLSIRKMAMATEKEDEFNVRLNVRGQTNYEPGIDIVLVLDNSASLRLGPKEIALNMVKKLIDQLAQLKNEGKANIRIGSHTFSSYETSNQVAHSTFQISENPEDWKKIYGSEGYGKWPWGQTHTQRGLAEGYDLFEKAKETDEGAGKTYNRKKMMLVFTDGAPNQSWTPITTMYDSDMFYDKVRILRNDDKNSTANYKVGSSLGSTGTSVKFSRGINYGGYTINSHLTTTNSTAKDIKEQGVEIHTIAVDITKVSAEGHSESELIEGLFRMASRKANASGSVSNRNNYFFQYGSISDLEQYINEWYSEISYSIYKGKLDDPLGDMVDLVPNSVKISRAAGDPFTLPQVVMKENNRRLTVDNINLYKGQEIQIDYKVKLRTNDSAFEEGKWYQTNGKTTLEPTPEQSPDVLDFAVPSVRLPREEEVDIPVEKKWEDTRNNEEDFWGLRPDKIVASLQKKIGAEEVLQTDVTKNTNWKATLTTVLEEGEEFQVVEKDRVKGYAKAVSAPANFTKASLGSNTVTITNKLLTTDYTFKKVSHDGKTPFTGTDKPKFKVTRQAKNGLSERIVYTDIEPKTDGSVTIEKLPIGSYTVEETTVPIGHNKLSNFTIEVAENSAGTAVFATVAGQGSQLVVSNKLRDFTLEVFKVDSEDDPLNGASFKLTGPNGYDRTLFSGSTFNFTGLKPGNYALIEITVPDGYTGLKGESKFRIENDGSITYETNNPLVRERSSLANNKIELIIENKLIISTGALPSTGSIGGAHTKTAFVFIGIGVLLSFGSLYFNWKKTNI</sequence>
<dbReference type="Pfam" id="PF00092">
    <property type="entry name" value="VWA"/>
    <property type="match status" value="1"/>
</dbReference>
<evidence type="ECO:0000256" key="2">
    <source>
        <dbReference type="SAM" id="Phobius"/>
    </source>
</evidence>
<dbReference type="AlphaFoldDB" id="A0AAW8T2E5"/>
<dbReference type="Pfam" id="PF17802">
    <property type="entry name" value="SpaA"/>
    <property type="match status" value="2"/>
</dbReference>
<dbReference type="EMBL" id="JARPXM010000021">
    <property type="protein sequence ID" value="MDT2539783.1"/>
    <property type="molecule type" value="Genomic_DNA"/>
</dbReference>
<evidence type="ECO:0000313" key="4">
    <source>
        <dbReference type="EMBL" id="MDT2539783.1"/>
    </source>
</evidence>
<accession>A0AAW8T2E5</accession>
<dbReference type="PROSITE" id="PS51257">
    <property type="entry name" value="PROKAR_LIPOPROTEIN"/>
    <property type="match status" value="1"/>
</dbReference>
<dbReference type="Gene3D" id="2.60.40.10">
    <property type="entry name" value="Immunoglobulins"/>
    <property type="match status" value="2"/>
</dbReference>
<dbReference type="InterPro" id="IPR049319">
    <property type="entry name" value="GBS104-like_Ig"/>
</dbReference>
<evidence type="ECO:0000313" key="5">
    <source>
        <dbReference type="Proteomes" id="UP001249240"/>
    </source>
</evidence>
<dbReference type="InterPro" id="IPR013783">
    <property type="entry name" value="Ig-like_fold"/>
</dbReference>
<feature type="compositionally biased region" description="Basic and acidic residues" evidence="1">
    <location>
        <begin position="176"/>
        <end position="189"/>
    </location>
</feature>
<dbReference type="RefSeq" id="WP_028020480.1">
    <property type="nucleotide sequence ID" value="NZ_CABLCA010000027.1"/>
</dbReference>
<dbReference type="CDD" id="cd00198">
    <property type="entry name" value="vWFA"/>
    <property type="match status" value="1"/>
</dbReference>
<dbReference type="InterPro" id="IPR041033">
    <property type="entry name" value="SpaA_PFL_dom_1"/>
</dbReference>
<dbReference type="InterPro" id="IPR002035">
    <property type="entry name" value="VWF_A"/>
</dbReference>
<keyword evidence="2" id="KW-1133">Transmembrane helix</keyword>
<dbReference type="Gene3D" id="3.40.50.410">
    <property type="entry name" value="von Willebrand factor, type A domain"/>
    <property type="match status" value="1"/>
</dbReference>
<dbReference type="Proteomes" id="UP001249240">
    <property type="component" value="Unassembled WGS sequence"/>
</dbReference>
<organism evidence="4 5">
    <name type="scientific">Enterococcus raffinosus</name>
    <dbReference type="NCBI Taxonomy" id="71452"/>
    <lineage>
        <taxon>Bacteria</taxon>
        <taxon>Bacillati</taxon>
        <taxon>Bacillota</taxon>
        <taxon>Bacilli</taxon>
        <taxon>Lactobacillales</taxon>
        <taxon>Enterococcaceae</taxon>
        <taxon>Enterococcus</taxon>
    </lineage>
</organism>
<dbReference type="Gene3D" id="2.60.40.2110">
    <property type="match status" value="1"/>
</dbReference>
<keyword evidence="2" id="KW-0812">Transmembrane</keyword>
<dbReference type="Pfam" id="PF21426">
    <property type="entry name" value="GBS104-like_Ig"/>
    <property type="match status" value="1"/>
</dbReference>
<dbReference type="InterPro" id="IPR036465">
    <property type="entry name" value="vWFA_dom_sf"/>
</dbReference>
<evidence type="ECO:0000256" key="1">
    <source>
        <dbReference type="SAM" id="MobiDB-lite"/>
    </source>
</evidence>
<dbReference type="Gene3D" id="2.60.40.1140">
    <property type="entry name" value="Collagen-binding surface protein Cna, B-type domain"/>
    <property type="match status" value="1"/>
</dbReference>
<evidence type="ECO:0000259" key="3">
    <source>
        <dbReference type="PROSITE" id="PS50234"/>
    </source>
</evidence>
<comment type="caution">
    <text evidence="4">The sequence shown here is derived from an EMBL/GenBank/DDBJ whole genome shotgun (WGS) entry which is preliminary data.</text>
</comment>
<dbReference type="SUPFAM" id="SSF53300">
    <property type="entry name" value="vWA-like"/>
    <property type="match status" value="1"/>
</dbReference>
<dbReference type="InterPro" id="IPR008454">
    <property type="entry name" value="Collagen-bd_Cna-like_B-typ_dom"/>
</dbReference>
<feature type="domain" description="VWFA" evidence="3">
    <location>
        <begin position="325"/>
        <end position="600"/>
    </location>
</feature>
<proteinExistence type="predicted"/>
<dbReference type="PROSITE" id="PS50234">
    <property type="entry name" value="VWFA"/>
    <property type="match status" value="1"/>
</dbReference>
<feature type="region of interest" description="Disordered" evidence="1">
    <location>
        <begin position="164"/>
        <end position="204"/>
    </location>
</feature>
<protein>
    <submittedName>
        <fullName evidence="4">SpaA isopeptide-forming pilin-related protein</fullName>
    </submittedName>
</protein>
<keyword evidence="2" id="KW-0472">Membrane</keyword>
<feature type="transmembrane region" description="Helical" evidence="2">
    <location>
        <begin position="1054"/>
        <end position="1073"/>
    </location>
</feature>